<protein>
    <submittedName>
        <fullName evidence="2">Uncharacterized protein</fullName>
    </submittedName>
</protein>
<evidence type="ECO:0000313" key="2">
    <source>
        <dbReference type="EMBL" id="KAF6040099.1"/>
    </source>
</evidence>
<feature type="signal peptide" evidence="1">
    <location>
        <begin position="1"/>
        <end position="19"/>
    </location>
</feature>
<evidence type="ECO:0000256" key="1">
    <source>
        <dbReference type="SAM" id="SignalP"/>
    </source>
</evidence>
<organism evidence="2 3">
    <name type="scientific">Bugula neritina</name>
    <name type="common">Brown bryozoan</name>
    <name type="synonym">Sertularia neritina</name>
    <dbReference type="NCBI Taxonomy" id="10212"/>
    <lineage>
        <taxon>Eukaryota</taxon>
        <taxon>Metazoa</taxon>
        <taxon>Spiralia</taxon>
        <taxon>Lophotrochozoa</taxon>
        <taxon>Bryozoa</taxon>
        <taxon>Gymnolaemata</taxon>
        <taxon>Cheilostomatida</taxon>
        <taxon>Flustrina</taxon>
        <taxon>Buguloidea</taxon>
        <taxon>Bugulidae</taxon>
        <taxon>Bugula</taxon>
    </lineage>
</organism>
<evidence type="ECO:0000313" key="3">
    <source>
        <dbReference type="Proteomes" id="UP000593567"/>
    </source>
</evidence>
<proteinExistence type="predicted"/>
<gene>
    <name evidence="2" type="ORF">EB796_001599</name>
</gene>
<accession>A0A7J7KPI5</accession>
<sequence>MFSPTFLCLFAAFIMPGSCREELTGDTSTIRNNRSGETVSSVEPVTMETDNMTSTAYIQEDDVVVNERNQSSTSGNTVYVTSLVP</sequence>
<dbReference type="EMBL" id="VXIV02000182">
    <property type="protein sequence ID" value="KAF6040099.1"/>
    <property type="molecule type" value="Genomic_DNA"/>
</dbReference>
<dbReference type="AlphaFoldDB" id="A0A7J7KPI5"/>
<name>A0A7J7KPI5_BUGNE</name>
<reference evidence="2" key="1">
    <citation type="submission" date="2020-06" db="EMBL/GenBank/DDBJ databases">
        <title>Draft genome of Bugula neritina, a colonial animal packing powerful symbionts and potential medicines.</title>
        <authorList>
            <person name="Rayko M."/>
        </authorList>
    </citation>
    <scope>NUCLEOTIDE SEQUENCE [LARGE SCALE GENOMIC DNA]</scope>
    <source>
        <strain evidence="2">Kwan_BN1</strain>
    </source>
</reference>
<comment type="caution">
    <text evidence="2">The sequence shown here is derived from an EMBL/GenBank/DDBJ whole genome shotgun (WGS) entry which is preliminary data.</text>
</comment>
<dbReference type="Proteomes" id="UP000593567">
    <property type="component" value="Unassembled WGS sequence"/>
</dbReference>
<keyword evidence="3" id="KW-1185">Reference proteome</keyword>
<keyword evidence="1" id="KW-0732">Signal</keyword>
<feature type="chain" id="PRO_5029784252" evidence="1">
    <location>
        <begin position="20"/>
        <end position="85"/>
    </location>
</feature>